<accession>U4LIU2</accession>
<organism evidence="1 2">
    <name type="scientific">Pyronema omphalodes (strain CBS 100304)</name>
    <name type="common">Pyronema confluens</name>
    <dbReference type="NCBI Taxonomy" id="1076935"/>
    <lineage>
        <taxon>Eukaryota</taxon>
        <taxon>Fungi</taxon>
        <taxon>Dikarya</taxon>
        <taxon>Ascomycota</taxon>
        <taxon>Pezizomycotina</taxon>
        <taxon>Pezizomycetes</taxon>
        <taxon>Pezizales</taxon>
        <taxon>Pyronemataceae</taxon>
        <taxon>Pyronema</taxon>
    </lineage>
</organism>
<protein>
    <submittedName>
        <fullName evidence="1">Uncharacterized protein</fullName>
    </submittedName>
</protein>
<evidence type="ECO:0000313" key="2">
    <source>
        <dbReference type="Proteomes" id="UP000018144"/>
    </source>
</evidence>
<reference evidence="1 2" key="1">
    <citation type="journal article" date="2013" name="PLoS Genet.">
        <title>The genome and development-dependent transcriptomes of Pyronema confluens: a window into fungal evolution.</title>
        <authorList>
            <person name="Traeger S."/>
            <person name="Altegoer F."/>
            <person name="Freitag M."/>
            <person name="Gabaldon T."/>
            <person name="Kempken F."/>
            <person name="Kumar A."/>
            <person name="Marcet-Houben M."/>
            <person name="Poggeler S."/>
            <person name="Stajich J.E."/>
            <person name="Nowrousian M."/>
        </authorList>
    </citation>
    <scope>NUCLEOTIDE SEQUENCE [LARGE SCALE GENOMIC DNA]</scope>
    <source>
        <strain evidence="2">CBS 100304</strain>
        <tissue evidence="1">Vegetative mycelium</tissue>
    </source>
</reference>
<evidence type="ECO:0000313" key="1">
    <source>
        <dbReference type="EMBL" id="CCX31858.1"/>
    </source>
</evidence>
<keyword evidence="2" id="KW-1185">Reference proteome</keyword>
<name>U4LIU2_PYROM</name>
<dbReference type="Proteomes" id="UP000018144">
    <property type="component" value="Unassembled WGS sequence"/>
</dbReference>
<sequence length="47" mass="5539">MIYARTLNFTYITTSRSWKYRAVVIGDVLEMHRRVVKVSVTSSIYIL</sequence>
<dbReference type="AlphaFoldDB" id="U4LIU2"/>
<proteinExistence type="predicted"/>
<gene>
    <name evidence="1" type="ORF">PCON_11528</name>
</gene>
<dbReference type="EMBL" id="HF935655">
    <property type="protein sequence ID" value="CCX31858.1"/>
    <property type="molecule type" value="Genomic_DNA"/>
</dbReference>